<dbReference type="Gene3D" id="3.40.50.1820">
    <property type="entry name" value="alpha/beta hydrolase"/>
    <property type="match status" value="1"/>
</dbReference>
<organism evidence="2 3">
    <name type="scientific">Anthropogastromicrobium aceti</name>
    <dbReference type="NCBI Taxonomy" id="2981768"/>
    <lineage>
        <taxon>Bacteria</taxon>
        <taxon>Bacillati</taxon>
        <taxon>Bacillota</taxon>
        <taxon>Clostridia</taxon>
        <taxon>Lachnospirales</taxon>
        <taxon>Lachnospiraceae</taxon>
        <taxon>Anthropogastromicrobium</taxon>
    </lineage>
</organism>
<accession>A0AAE3E6T5</accession>
<protein>
    <submittedName>
        <fullName evidence="2">Alpha/beta hydrolase</fullName>
    </submittedName>
</protein>
<keyword evidence="2" id="KW-0378">Hydrolase</keyword>
<dbReference type="Pfam" id="PF00561">
    <property type="entry name" value="Abhydrolase_1"/>
    <property type="match status" value="1"/>
</dbReference>
<sequence length="341" mass="37534">MKKHINKLSAIQKAAAGIGGAVVVLASATDFFAGNYLVNYAIGRGGDGGNRTVSDDADANIEAQKSADAETIINDAKKQMGLSAALFEEAHPAKDITILSNDNLNLYGAYYKNEAAASDHLWAIVIHGYRCDHNSMTEFSQRYYENGYQVVAPDLRACGKSEGNYVGMGWLDRLDIISWINWIIEQDPDAQIVLHGVSMGAATVMMTSGETLPENVKVFVEDCGYTSTWEIFANELKLRFNLPEFPLMQTASLIASNKAGYDFKEASSLTAVSKCEKPMLFIHGTADDFIPYSMMNELYEAKPGTNKQMLTAKGATHANSLYLLGESYWDTVFDFINKYIK</sequence>
<dbReference type="EMBL" id="JAJEQN010000048">
    <property type="protein sequence ID" value="MCC2222769.1"/>
    <property type="molecule type" value="Genomic_DNA"/>
</dbReference>
<evidence type="ECO:0000259" key="1">
    <source>
        <dbReference type="Pfam" id="PF00561"/>
    </source>
</evidence>
<gene>
    <name evidence="2" type="ORF">LKD48_14255</name>
</gene>
<evidence type="ECO:0000313" key="3">
    <source>
        <dbReference type="Proteomes" id="UP001198200"/>
    </source>
</evidence>
<keyword evidence="3" id="KW-1185">Reference proteome</keyword>
<evidence type="ECO:0000313" key="2">
    <source>
        <dbReference type="EMBL" id="MCC2222769.1"/>
    </source>
</evidence>
<reference evidence="2 3" key="1">
    <citation type="submission" date="2021-10" db="EMBL/GenBank/DDBJ databases">
        <title>Anaerobic single-cell dispensing facilitates the cultivation of human gut bacteria.</title>
        <authorList>
            <person name="Afrizal A."/>
        </authorList>
    </citation>
    <scope>NUCLEOTIDE SEQUENCE [LARGE SCALE GENOMIC DNA]</scope>
    <source>
        <strain evidence="2 3">CLA-AA-H224</strain>
    </source>
</reference>
<dbReference type="SUPFAM" id="SSF53474">
    <property type="entry name" value="alpha/beta-Hydrolases"/>
    <property type="match status" value="1"/>
</dbReference>
<dbReference type="AlphaFoldDB" id="A0AAE3E6T5"/>
<dbReference type="InterPro" id="IPR029058">
    <property type="entry name" value="AB_hydrolase_fold"/>
</dbReference>
<proteinExistence type="predicted"/>
<dbReference type="Proteomes" id="UP001198200">
    <property type="component" value="Unassembled WGS sequence"/>
</dbReference>
<feature type="domain" description="AB hydrolase-1" evidence="1">
    <location>
        <begin position="124"/>
        <end position="229"/>
    </location>
</feature>
<dbReference type="GO" id="GO:0016787">
    <property type="term" value="F:hydrolase activity"/>
    <property type="evidence" value="ECO:0007669"/>
    <property type="project" value="UniProtKB-KW"/>
</dbReference>
<dbReference type="InterPro" id="IPR052920">
    <property type="entry name" value="DNA-binding_regulatory"/>
</dbReference>
<comment type="caution">
    <text evidence="2">The sequence shown here is derived from an EMBL/GenBank/DDBJ whole genome shotgun (WGS) entry which is preliminary data.</text>
</comment>
<dbReference type="PANTHER" id="PTHR43358">
    <property type="entry name" value="ALPHA/BETA-HYDROLASE"/>
    <property type="match status" value="1"/>
</dbReference>
<dbReference type="RefSeq" id="WP_308732364.1">
    <property type="nucleotide sequence ID" value="NZ_JAJEQN010000048.1"/>
</dbReference>
<name>A0AAE3E6T5_9FIRM</name>
<dbReference type="PANTHER" id="PTHR43358:SF4">
    <property type="entry name" value="ALPHA_BETA HYDROLASE FOLD-1 DOMAIN-CONTAINING PROTEIN"/>
    <property type="match status" value="1"/>
</dbReference>
<dbReference type="InterPro" id="IPR000073">
    <property type="entry name" value="AB_hydrolase_1"/>
</dbReference>